<reference evidence="2 4" key="1">
    <citation type="submission" date="2023-05" db="EMBL/GenBank/DDBJ databases">
        <authorList>
            <person name="Zhang X."/>
        </authorList>
    </citation>
    <scope>NUCLEOTIDE SEQUENCE</scope>
    <source>
        <strain evidence="3 4">DM2B3-1</strain>
        <strain evidence="2">YF14B1</strain>
    </source>
</reference>
<dbReference type="Proteomes" id="UP001241110">
    <property type="component" value="Unassembled WGS sequence"/>
</dbReference>
<keyword evidence="4" id="KW-1185">Reference proteome</keyword>
<organism evidence="2 5">
    <name type="scientific">Xanthocytophaga flava</name>
    <dbReference type="NCBI Taxonomy" id="3048013"/>
    <lineage>
        <taxon>Bacteria</taxon>
        <taxon>Pseudomonadati</taxon>
        <taxon>Bacteroidota</taxon>
        <taxon>Cytophagia</taxon>
        <taxon>Cytophagales</taxon>
        <taxon>Rhodocytophagaceae</taxon>
        <taxon>Xanthocytophaga</taxon>
    </lineage>
</organism>
<comment type="caution">
    <text evidence="2">The sequence shown here is derived from an EMBL/GenBank/DDBJ whole genome shotgun (WGS) entry which is preliminary data.</text>
</comment>
<sequence length="285" mass="33183">MNTPVTAQKSIFNYERWKTSLPEDQRRYQQASPYPHIFLDNFLEEWAADEALSEFPAVKDAGWIHYVHVNEKKHGLNKMDMLPPFVRSVIQELNSPQFVEYISKLTGIPNLLPDDMLEGGGLHQSGRNGFLNVHADFTVHPHKRNWRRRVNVLVYLNKDWKPEYRGDLELWDRQMKGVVQKISPIFNRCVVFNTDEDSYHGLPDPILCPEDMTRKSIALYYFTEESVTPKLRSTNYQARPQDGAKSILIWLDKKLVATYTTVKRTFGIDDAFVSKVLNFFSGKKK</sequence>
<proteinExistence type="predicted"/>
<dbReference type="Pfam" id="PF13640">
    <property type="entry name" value="2OG-FeII_Oxy_3"/>
    <property type="match status" value="1"/>
</dbReference>
<gene>
    <name evidence="2" type="ORF">QNI16_22335</name>
    <name evidence="3" type="ORF">QNI19_15570</name>
</gene>
<evidence type="ECO:0000259" key="1">
    <source>
        <dbReference type="Pfam" id="PF13640"/>
    </source>
</evidence>
<dbReference type="InterPro" id="IPR044862">
    <property type="entry name" value="Pro_4_hyd_alph_FE2OG_OXY"/>
</dbReference>
<dbReference type="EMBL" id="JASJOS010000010">
    <property type="protein sequence ID" value="MDJ1483253.1"/>
    <property type="molecule type" value="Genomic_DNA"/>
</dbReference>
<evidence type="ECO:0000313" key="5">
    <source>
        <dbReference type="Proteomes" id="UP001241110"/>
    </source>
</evidence>
<dbReference type="Proteomes" id="UP001228581">
    <property type="component" value="Unassembled WGS sequence"/>
</dbReference>
<feature type="domain" description="Prolyl 4-hydroxylase alpha subunit Fe(2+) 2OG dioxygenase" evidence="1">
    <location>
        <begin position="122"/>
        <end position="221"/>
    </location>
</feature>
<name>A0AAE3QTT8_9BACT</name>
<dbReference type="Gene3D" id="2.60.120.620">
    <property type="entry name" value="q2cbj1_9rhob like domain"/>
    <property type="match status" value="1"/>
</dbReference>
<protein>
    <submittedName>
        <fullName evidence="2">2OG-Fe(II) oxygenase</fullName>
        <ecNumber evidence="2">1.14.11.-</ecNumber>
    </submittedName>
</protein>
<dbReference type="RefSeq" id="WP_313982925.1">
    <property type="nucleotide sequence ID" value="NZ_JASJOR010000012.1"/>
</dbReference>
<dbReference type="EC" id="1.14.11.-" evidence="2"/>
<accession>A0AAE3QTT8</accession>
<evidence type="ECO:0000313" key="4">
    <source>
        <dbReference type="Proteomes" id="UP001228581"/>
    </source>
</evidence>
<keyword evidence="2" id="KW-0560">Oxidoreductase</keyword>
<dbReference type="GO" id="GO:0016491">
    <property type="term" value="F:oxidoreductase activity"/>
    <property type="evidence" value="ECO:0007669"/>
    <property type="project" value="UniProtKB-KW"/>
</dbReference>
<dbReference type="AlphaFoldDB" id="A0AAE3QTT8"/>
<dbReference type="EMBL" id="JASJOT010000009">
    <property type="protein sequence ID" value="MDJ1494362.1"/>
    <property type="molecule type" value="Genomic_DNA"/>
</dbReference>
<evidence type="ECO:0000313" key="2">
    <source>
        <dbReference type="EMBL" id="MDJ1483253.1"/>
    </source>
</evidence>
<evidence type="ECO:0000313" key="3">
    <source>
        <dbReference type="EMBL" id="MDJ1494362.1"/>
    </source>
</evidence>